<keyword evidence="1" id="KW-0472">Membrane</keyword>
<evidence type="ECO:0000256" key="1">
    <source>
        <dbReference type="SAM" id="Phobius"/>
    </source>
</evidence>
<gene>
    <name evidence="2" type="ORF">RCOM_1028670</name>
</gene>
<evidence type="ECO:0000313" key="2">
    <source>
        <dbReference type="EMBL" id="EEF35977.1"/>
    </source>
</evidence>
<feature type="transmembrane region" description="Helical" evidence="1">
    <location>
        <begin position="160"/>
        <end position="180"/>
    </location>
</feature>
<dbReference type="eggNOG" id="ENOG502RXJE">
    <property type="taxonomic scope" value="Eukaryota"/>
</dbReference>
<dbReference type="Proteomes" id="UP000008311">
    <property type="component" value="Unassembled WGS sequence"/>
</dbReference>
<dbReference type="InParanoid" id="B9SK82"/>
<organism evidence="2 3">
    <name type="scientific">Ricinus communis</name>
    <name type="common">Castor bean</name>
    <dbReference type="NCBI Taxonomy" id="3988"/>
    <lineage>
        <taxon>Eukaryota</taxon>
        <taxon>Viridiplantae</taxon>
        <taxon>Streptophyta</taxon>
        <taxon>Embryophyta</taxon>
        <taxon>Tracheophyta</taxon>
        <taxon>Spermatophyta</taxon>
        <taxon>Magnoliopsida</taxon>
        <taxon>eudicotyledons</taxon>
        <taxon>Gunneridae</taxon>
        <taxon>Pentapetalae</taxon>
        <taxon>rosids</taxon>
        <taxon>fabids</taxon>
        <taxon>Malpighiales</taxon>
        <taxon>Euphorbiaceae</taxon>
        <taxon>Acalyphoideae</taxon>
        <taxon>Acalypheae</taxon>
        <taxon>Ricinus</taxon>
    </lineage>
</organism>
<keyword evidence="1" id="KW-1133">Transmembrane helix</keyword>
<name>B9SK82_RICCO</name>
<dbReference type="EMBL" id="EQ974000">
    <property type="protein sequence ID" value="EEF35977.1"/>
    <property type="molecule type" value="Genomic_DNA"/>
</dbReference>
<accession>B9SK82</accession>
<protein>
    <submittedName>
        <fullName evidence="2">Uncharacterized protein</fullName>
    </submittedName>
</protein>
<reference evidence="3" key="1">
    <citation type="journal article" date="2010" name="Nat. Biotechnol.">
        <title>Draft genome sequence of the oilseed species Ricinus communis.</title>
        <authorList>
            <person name="Chan A.P."/>
            <person name="Crabtree J."/>
            <person name="Zhao Q."/>
            <person name="Lorenzi H."/>
            <person name="Orvis J."/>
            <person name="Puiu D."/>
            <person name="Melake-Berhan A."/>
            <person name="Jones K.M."/>
            <person name="Redman J."/>
            <person name="Chen G."/>
            <person name="Cahoon E.B."/>
            <person name="Gedil M."/>
            <person name="Stanke M."/>
            <person name="Haas B.J."/>
            <person name="Wortman J.R."/>
            <person name="Fraser-Liggett C.M."/>
            <person name="Ravel J."/>
            <person name="Rabinowicz P.D."/>
        </authorList>
    </citation>
    <scope>NUCLEOTIDE SEQUENCE [LARGE SCALE GENOMIC DNA]</scope>
    <source>
        <strain evidence="3">cv. Hale</strain>
    </source>
</reference>
<evidence type="ECO:0000313" key="3">
    <source>
        <dbReference type="Proteomes" id="UP000008311"/>
    </source>
</evidence>
<dbReference type="AlphaFoldDB" id="B9SK82"/>
<keyword evidence="3" id="KW-1185">Reference proteome</keyword>
<keyword evidence="1" id="KW-0812">Transmembrane</keyword>
<sequence length="259" mass="29691">MEVKLRQKIHFSFPHCETSFKKHFQGLAESWRFHLLKISKLKGHFGQRFYSNGSFTSESFSCRGEKLNSISRHYGESFHPIVDSNKNISDVDFLCKGQLPNIPAFVPADCQLYQIKISGKSSFYQKERPRSSMAILDGFLKQKPFILLSSHSLPHAKSTGYFLVLVPLIAFCITCILGAFHTRVPSDMGRRAVDKSRKKGHNSMRWKNALSDIKEQDNLDSESSTDLKGMIHLNLDFSTFFEEIVQCTWGTCHLDFKRV</sequence>
<proteinExistence type="predicted"/>